<proteinExistence type="predicted"/>
<sequence>MGDRSYLCQETGFLLPSQLGCTNPSEKPGFFVSGARSLSTQKPGFYYHLS</sequence>
<dbReference type="EMBL" id="CP159837">
    <property type="protein sequence ID" value="XCM39844.1"/>
    <property type="molecule type" value="Genomic_DNA"/>
</dbReference>
<dbReference type="RefSeq" id="WP_156331547.1">
    <property type="nucleotide sequence ID" value="NZ_CP159837.1"/>
</dbReference>
<organism evidence="1">
    <name type="scientific">Planktothricoides raciborskii GIHE-MW2</name>
    <dbReference type="NCBI Taxonomy" id="2792601"/>
    <lineage>
        <taxon>Bacteria</taxon>
        <taxon>Bacillati</taxon>
        <taxon>Cyanobacteriota</taxon>
        <taxon>Cyanophyceae</taxon>
        <taxon>Oscillatoriophycideae</taxon>
        <taxon>Oscillatoriales</taxon>
        <taxon>Oscillatoriaceae</taxon>
        <taxon>Planktothricoides</taxon>
    </lineage>
</organism>
<gene>
    <name evidence="1" type="ORF">ABWT76_002803</name>
</gene>
<name>A0AAU8JKN5_9CYAN</name>
<reference evidence="1" key="1">
    <citation type="submission" date="2024-07" db="EMBL/GenBank/DDBJ databases">
        <authorList>
            <person name="Kim Y.J."/>
            <person name="Jeong J.Y."/>
        </authorList>
    </citation>
    <scope>NUCLEOTIDE SEQUENCE</scope>
    <source>
        <strain evidence="1">GIHE-MW2</strain>
    </source>
</reference>
<dbReference type="AlphaFoldDB" id="A0AAU8JKN5"/>
<protein>
    <submittedName>
        <fullName evidence="1">Uncharacterized protein</fullName>
    </submittedName>
</protein>
<accession>A0AAU8JKN5</accession>
<evidence type="ECO:0000313" key="1">
    <source>
        <dbReference type="EMBL" id="XCM39844.1"/>
    </source>
</evidence>